<dbReference type="AlphaFoldDB" id="A0A0D8FSJ2"/>
<proteinExistence type="predicted"/>
<evidence type="ECO:0000313" key="3">
    <source>
        <dbReference type="Proteomes" id="UP000032336"/>
    </source>
</evidence>
<dbReference type="Pfam" id="PF22483">
    <property type="entry name" value="Mu-transpos_C_2"/>
    <property type="match status" value="1"/>
</dbReference>
<dbReference type="GeneID" id="78373085"/>
<gene>
    <name evidence="2" type="ORF">FEAC_19700</name>
</gene>
<dbReference type="Proteomes" id="UP000032336">
    <property type="component" value="Unassembled WGS sequence"/>
</dbReference>
<reference evidence="2 3" key="1">
    <citation type="submission" date="2015-01" db="EMBL/GenBank/DDBJ databases">
        <title>Draft genome of the acidophilic iron oxidizer Ferrimicrobium acidiphilum strain T23.</title>
        <authorList>
            <person name="Poehlein A."/>
            <person name="Eisen S."/>
            <person name="Schloemann M."/>
            <person name="Johnson B.D."/>
            <person name="Daniel R."/>
            <person name="Muehling M."/>
        </authorList>
    </citation>
    <scope>NUCLEOTIDE SEQUENCE [LARGE SCALE GENOMIC DNA]</scope>
    <source>
        <strain evidence="2 3">T23</strain>
    </source>
</reference>
<dbReference type="InterPro" id="IPR054353">
    <property type="entry name" value="IstA-like_C"/>
</dbReference>
<evidence type="ECO:0000313" key="2">
    <source>
        <dbReference type="EMBL" id="KJE76235.1"/>
    </source>
</evidence>
<dbReference type="RefSeq" id="WP_052566146.1">
    <property type="nucleotide sequence ID" value="NZ_JQKF01000034.1"/>
</dbReference>
<evidence type="ECO:0000259" key="1">
    <source>
        <dbReference type="Pfam" id="PF22483"/>
    </source>
</evidence>
<protein>
    <recommendedName>
        <fullName evidence="1">Transposase for insertion sequence element IS21-like C-terminal domain-containing protein</fullName>
    </recommendedName>
</protein>
<dbReference type="eggNOG" id="COG4584">
    <property type="taxonomic scope" value="Bacteria"/>
</dbReference>
<keyword evidence="3" id="KW-1185">Reference proteome</keyword>
<dbReference type="STRING" id="1121877.FEAC_19700"/>
<accession>A0A0D8FSJ2</accession>
<dbReference type="EMBL" id="JXUW01000019">
    <property type="protein sequence ID" value="KJE76235.1"/>
    <property type="molecule type" value="Genomic_DNA"/>
</dbReference>
<sequence length="220" mass="23653">MHSGTGKIPSLVLPQELTAFSSLPKNPYVAAYGVMRRVEVNMGIVRYRRCGYSVDPSLRGSTVYVREDNDEVVIVTVTGSGVTEVARHKRGEPYGYVISDKHKDPSHPSGPLVRHPIPTNETEGKFLGITTEAGTWLERAASLGTKKIPDTIGVLVLAETQIAKNAITESLALGDFGYTTMNALLAKTQQVTPAPAAREVESLGSSTLPYAKLKAVSACR</sequence>
<comment type="caution">
    <text evidence="2">The sequence shown here is derived from an EMBL/GenBank/DDBJ whole genome shotgun (WGS) entry which is preliminary data.</text>
</comment>
<name>A0A0D8FSJ2_9ACTN</name>
<feature type="domain" description="Transposase for insertion sequence element IS21-like C-terminal" evidence="1">
    <location>
        <begin position="23"/>
        <end position="92"/>
    </location>
</feature>
<organism evidence="2 3">
    <name type="scientific">Ferrimicrobium acidiphilum DSM 19497</name>
    <dbReference type="NCBI Taxonomy" id="1121877"/>
    <lineage>
        <taxon>Bacteria</taxon>
        <taxon>Bacillati</taxon>
        <taxon>Actinomycetota</taxon>
        <taxon>Acidimicrobiia</taxon>
        <taxon>Acidimicrobiales</taxon>
        <taxon>Acidimicrobiaceae</taxon>
        <taxon>Ferrimicrobium</taxon>
    </lineage>
</organism>